<dbReference type="eggNOG" id="KOG0799">
    <property type="taxonomic scope" value="Eukaryota"/>
</dbReference>
<keyword evidence="6" id="KW-0812">Transmembrane</keyword>
<reference evidence="8 10" key="2">
    <citation type="journal article" date="2019" name="Genome Biol. Evol.">
        <title>Insights into the evolution of the New World diploid cottons (Gossypium, subgenus Houzingenia) based on genome sequencing.</title>
        <authorList>
            <person name="Grover C.E."/>
            <person name="Arick M.A. 2nd"/>
            <person name="Thrash A."/>
            <person name="Conover J.L."/>
            <person name="Sanders W.S."/>
            <person name="Peterson D.G."/>
            <person name="Frelichowski J.E."/>
            <person name="Scheffler J.A."/>
            <person name="Scheffler B.E."/>
            <person name="Wendel J.F."/>
        </authorList>
    </citation>
    <scope>NUCLEOTIDE SEQUENCE [LARGE SCALE GENOMIC DNA]</scope>
    <source>
        <strain evidence="8">8</strain>
        <tissue evidence="8">Leaf</tissue>
    </source>
</reference>
<keyword evidence="2" id="KW-0328">Glycosyltransferase</keyword>
<evidence type="ECO:0000256" key="2">
    <source>
        <dbReference type="ARBA" id="ARBA00022676"/>
    </source>
</evidence>
<evidence type="ECO:0000313" key="7">
    <source>
        <dbReference type="EMBL" id="KJB50072.1"/>
    </source>
</evidence>
<dbReference type="KEGG" id="gra:105764188"/>
<keyword evidence="3" id="KW-0808">Transferase</keyword>
<dbReference type="GO" id="GO:0016020">
    <property type="term" value="C:membrane"/>
    <property type="evidence" value="ECO:0007669"/>
    <property type="project" value="UniProtKB-SubCell"/>
</dbReference>
<dbReference type="GO" id="GO:0015020">
    <property type="term" value="F:glucuronosyltransferase activity"/>
    <property type="evidence" value="ECO:0007669"/>
    <property type="project" value="InterPro"/>
</dbReference>
<evidence type="ECO:0000256" key="4">
    <source>
        <dbReference type="ARBA" id="ARBA00023136"/>
    </source>
</evidence>
<evidence type="ECO:0000313" key="8">
    <source>
        <dbReference type="EMBL" id="MBA0592673.1"/>
    </source>
</evidence>
<feature type="transmembrane region" description="Helical" evidence="6">
    <location>
        <begin position="35"/>
        <end position="58"/>
    </location>
</feature>
<protein>
    <submittedName>
        <fullName evidence="7">Uncharacterized protein</fullName>
    </submittedName>
</protein>
<dbReference type="OMA" id="SPGAWCI"/>
<evidence type="ECO:0000256" key="1">
    <source>
        <dbReference type="ARBA" id="ARBA00004606"/>
    </source>
</evidence>
<dbReference type="EMBL" id="CM001747">
    <property type="protein sequence ID" value="KJB50072.1"/>
    <property type="molecule type" value="Genomic_DNA"/>
</dbReference>
<evidence type="ECO:0000256" key="3">
    <source>
        <dbReference type="ARBA" id="ARBA00022679"/>
    </source>
</evidence>
<keyword evidence="6" id="KW-1133">Transmembrane helix</keyword>
<comment type="subcellular location">
    <subcellularLocation>
        <location evidence="1">Membrane</location>
        <topology evidence="1">Single-pass type II membrane protein</topology>
    </subcellularLocation>
</comment>
<dbReference type="Pfam" id="PF02485">
    <property type="entry name" value="Branch"/>
    <property type="match status" value="1"/>
</dbReference>
<dbReference type="SMR" id="A0A0D2PVI9"/>
<keyword evidence="9" id="KW-1185">Reference proteome</keyword>
<dbReference type="Gramene" id="KJB50072">
    <property type="protein sequence ID" value="KJB50072"/>
    <property type="gene ID" value="B456_008G152300"/>
</dbReference>
<reference evidence="7 9" key="1">
    <citation type="journal article" date="2012" name="Nature">
        <title>Repeated polyploidization of Gossypium genomes and the evolution of spinnable cotton fibres.</title>
        <authorList>
            <person name="Paterson A.H."/>
            <person name="Wendel J.F."/>
            <person name="Gundlach H."/>
            <person name="Guo H."/>
            <person name="Jenkins J."/>
            <person name="Jin D."/>
            <person name="Llewellyn D."/>
            <person name="Showmaker K.C."/>
            <person name="Shu S."/>
            <person name="Udall J."/>
            <person name="Yoo M.J."/>
            <person name="Byers R."/>
            <person name="Chen W."/>
            <person name="Doron-Faigenboim A."/>
            <person name="Duke M.V."/>
            <person name="Gong L."/>
            <person name="Grimwood J."/>
            <person name="Grover C."/>
            <person name="Grupp K."/>
            <person name="Hu G."/>
            <person name="Lee T.H."/>
            <person name="Li J."/>
            <person name="Lin L."/>
            <person name="Liu T."/>
            <person name="Marler B.S."/>
            <person name="Page J.T."/>
            <person name="Roberts A.W."/>
            <person name="Romanel E."/>
            <person name="Sanders W.S."/>
            <person name="Szadkowski E."/>
            <person name="Tan X."/>
            <person name="Tang H."/>
            <person name="Xu C."/>
            <person name="Wang J."/>
            <person name="Wang Z."/>
            <person name="Zhang D."/>
            <person name="Zhang L."/>
            <person name="Ashrafi H."/>
            <person name="Bedon F."/>
            <person name="Bowers J.E."/>
            <person name="Brubaker C.L."/>
            <person name="Chee P.W."/>
            <person name="Das S."/>
            <person name="Gingle A.R."/>
            <person name="Haigler C.H."/>
            <person name="Harker D."/>
            <person name="Hoffmann L.V."/>
            <person name="Hovav R."/>
            <person name="Jones D.C."/>
            <person name="Lemke C."/>
            <person name="Mansoor S."/>
            <person name="ur Rahman M."/>
            <person name="Rainville L.N."/>
            <person name="Rambani A."/>
            <person name="Reddy U.K."/>
            <person name="Rong J.K."/>
            <person name="Saranga Y."/>
            <person name="Scheffler B.E."/>
            <person name="Scheffler J.A."/>
            <person name="Stelly D.M."/>
            <person name="Triplett B.A."/>
            <person name="Van Deynze A."/>
            <person name="Vaslin M.F."/>
            <person name="Waghmare V.N."/>
            <person name="Walford S.A."/>
            <person name="Wright R.J."/>
            <person name="Zaki E.A."/>
            <person name="Zhang T."/>
            <person name="Dennis E.S."/>
            <person name="Mayer K.F."/>
            <person name="Peterson D.G."/>
            <person name="Rokhsar D.S."/>
            <person name="Wang X."/>
            <person name="Schmutz J."/>
        </authorList>
    </citation>
    <scope>NUCLEOTIDE SEQUENCE [LARGE SCALE GENOMIC DNA]</scope>
</reference>
<gene>
    <name evidence="7" type="ORF">B456_008G152300</name>
    <name evidence="8" type="ORF">Gorai_009648</name>
</gene>
<reference evidence="8" key="3">
    <citation type="submission" date="2020-04" db="EMBL/GenBank/DDBJ databases">
        <authorList>
            <person name="Grover C.E."/>
            <person name="Arick M.A. II"/>
            <person name="Thrash A."/>
            <person name="Conover J.L."/>
            <person name="Sanders W.S."/>
            <person name="Peterson D.G."/>
            <person name="Scheffler J.A."/>
            <person name="Scheffler B.E."/>
            <person name="Wendel J.F."/>
        </authorList>
    </citation>
    <scope>NUCLEOTIDE SEQUENCE</scope>
    <source>
        <strain evidence="8">8</strain>
        <tissue evidence="8">Leaf</tissue>
    </source>
</reference>
<dbReference type="PANTHER" id="PTHR45719:SF9">
    <property type="entry name" value="CORE-2_I-BRANCHING BETA-1,6-N-ACETYLGLUCOSAMINYLTRANSFERASE FAMILY PROTEIN"/>
    <property type="match status" value="1"/>
</dbReference>
<dbReference type="Proteomes" id="UP000593578">
    <property type="component" value="Unassembled WGS sequence"/>
</dbReference>
<organism evidence="7 9">
    <name type="scientific">Gossypium raimondii</name>
    <name type="common">Peruvian cotton</name>
    <name type="synonym">Gossypium klotzschianum subsp. raimondii</name>
    <dbReference type="NCBI Taxonomy" id="29730"/>
    <lineage>
        <taxon>Eukaryota</taxon>
        <taxon>Viridiplantae</taxon>
        <taxon>Streptophyta</taxon>
        <taxon>Embryophyta</taxon>
        <taxon>Tracheophyta</taxon>
        <taxon>Spermatophyta</taxon>
        <taxon>Magnoliopsida</taxon>
        <taxon>eudicotyledons</taxon>
        <taxon>Gunneridae</taxon>
        <taxon>Pentapetalae</taxon>
        <taxon>rosids</taxon>
        <taxon>malvids</taxon>
        <taxon>Malvales</taxon>
        <taxon>Malvaceae</taxon>
        <taxon>Malvoideae</taxon>
        <taxon>Gossypium</taxon>
    </lineage>
</organism>
<sequence length="450" mass="51096">MRKLYRKLELIRNPLTSVRKNVNSQSGRVLSDRKWIIPFFASLLVSITLFLSAIFGLFNTPNGGDQLPFDIISFARTEDSSGYFVESDLKKSFNTSGYASMEAPRLAYLISGTKGDSRRMMRTLQAVYHPRNQYVLHLDLEAPPRERLELTNMVKIDPTFREVENVRVMAQSNLVTYKGPTMIACTLQAIAILLKESLDWDWFLNLSASDYPLVTQDDLLHVFSNLSRNLNFIEHTQIAGWKLNSRAKPIIVDPGLYLSKKSDIAWTTQRRSLPTSFKLYTGSAWVALTRTFVEYCIWGWDNLPRTILMYYTNFVSSPEGYFHTVICNTDEFRSTAISHDLHYIAWDTPPKQHPVSLSMKDFDKMVKSNAPFARKFHKNDPVLDKIDKELLGRTGRFAAGAWCIGGSEGGADPCSVRGNDSVFAPGPGAKRLQELLKTLMSEDSRKKQCS</sequence>
<name>A0A0D2PVI9_GOSRA</name>
<dbReference type="InterPro" id="IPR044610">
    <property type="entry name" value="GLCAT14A/B/C"/>
</dbReference>
<evidence type="ECO:0000256" key="5">
    <source>
        <dbReference type="ARBA" id="ARBA00023180"/>
    </source>
</evidence>
<dbReference type="PANTHER" id="PTHR45719">
    <property type="entry name" value="GLYCOSYLTRANSFERASE"/>
    <property type="match status" value="1"/>
</dbReference>
<keyword evidence="4 6" id="KW-0472">Membrane</keyword>
<dbReference type="EMBL" id="JABEZZ010000008">
    <property type="protein sequence ID" value="MBA0592673.1"/>
    <property type="molecule type" value="Genomic_DNA"/>
</dbReference>
<dbReference type="AlphaFoldDB" id="A0A0D2PVI9"/>
<proteinExistence type="predicted"/>
<evidence type="ECO:0000313" key="9">
    <source>
        <dbReference type="Proteomes" id="UP000032304"/>
    </source>
</evidence>
<evidence type="ECO:0000313" key="10">
    <source>
        <dbReference type="Proteomes" id="UP000593578"/>
    </source>
</evidence>
<dbReference type="Proteomes" id="UP000032304">
    <property type="component" value="Chromosome 8"/>
</dbReference>
<keyword evidence="5" id="KW-0325">Glycoprotein</keyword>
<evidence type="ECO:0000256" key="6">
    <source>
        <dbReference type="SAM" id="Phobius"/>
    </source>
</evidence>
<accession>A0A0D2PVI9</accession>
<dbReference type="OrthoDB" id="2019572at2759"/>
<dbReference type="InterPro" id="IPR003406">
    <property type="entry name" value="Glyco_trans_14"/>
</dbReference>